<dbReference type="GO" id="GO:0005524">
    <property type="term" value="F:ATP binding"/>
    <property type="evidence" value="ECO:0007669"/>
    <property type="project" value="UniProtKB-KW"/>
</dbReference>
<sequence length="272" mass="28369">MTALEARRVVVRAGGRILIDGVDCTAPTGTLTALVGPNGAGKSTLLRALAAIDRPESGRVEADGSDLFALRRRERAKLAALVEQDAGTDLDSTVFDVVGLGRVPHEGLFGTEDQRGRDIVHEAMATTGTTGFEHRDFSTLSGGERQRVMLAKALAQQTPLLLLDEPTNHLDIAAQLATLQLLRGLTASGTTVIAALHDLTLAAAWAQHVIVVADGQVVAAGPSTDVLTASLVRSVYGVDTTVLTHPVTGAPVLAFSLPEHSLGLSADPKGNR</sequence>
<proteinExistence type="predicted"/>
<dbReference type="OrthoDB" id="5296765at2"/>
<dbReference type="InterPro" id="IPR027417">
    <property type="entry name" value="P-loop_NTPase"/>
</dbReference>
<evidence type="ECO:0000313" key="5">
    <source>
        <dbReference type="EMBL" id="PVZ96051.1"/>
    </source>
</evidence>
<comment type="caution">
    <text evidence="5">The sequence shown here is derived from an EMBL/GenBank/DDBJ whole genome shotgun (WGS) entry which is preliminary data.</text>
</comment>
<gene>
    <name evidence="5" type="ORF">DDQ50_06315</name>
</gene>
<dbReference type="Gene3D" id="3.40.50.300">
    <property type="entry name" value="P-loop containing nucleotide triphosphate hydrolases"/>
    <property type="match status" value="1"/>
</dbReference>
<dbReference type="InterPro" id="IPR003593">
    <property type="entry name" value="AAA+_ATPase"/>
</dbReference>
<dbReference type="FunFam" id="3.40.50.300:FF:000134">
    <property type="entry name" value="Iron-enterobactin ABC transporter ATP-binding protein"/>
    <property type="match status" value="1"/>
</dbReference>
<evidence type="ECO:0000313" key="6">
    <source>
        <dbReference type="Proteomes" id="UP000244893"/>
    </source>
</evidence>
<feature type="domain" description="ABC transporter" evidence="4">
    <location>
        <begin position="4"/>
        <end position="239"/>
    </location>
</feature>
<keyword evidence="6" id="KW-1185">Reference proteome</keyword>
<dbReference type="SUPFAM" id="SSF52540">
    <property type="entry name" value="P-loop containing nucleoside triphosphate hydrolases"/>
    <property type="match status" value="1"/>
</dbReference>
<dbReference type="EMBL" id="QEOP01000001">
    <property type="protein sequence ID" value="PVZ96051.1"/>
    <property type="molecule type" value="Genomic_DNA"/>
</dbReference>
<evidence type="ECO:0000256" key="3">
    <source>
        <dbReference type="ARBA" id="ARBA00022840"/>
    </source>
</evidence>
<evidence type="ECO:0000256" key="1">
    <source>
        <dbReference type="ARBA" id="ARBA00022448"/>
    </source>
</evidence>
<keyword evidence="3 5" id="KW-0067">ATP-binding</keyword>
<dbReference type="CDD" id="cd03214">
    <property type="entry name" value="ABC_Iron-Siderophores_B12_Hemin"/>
    <property type="match status" value="1"/>
</dbReference>
<dbReference type="Proteomes" id="UP000244893">
    <property type="component" value="Unassembled WGS sequence"/>
</dbReference>
<protein>
    <submittedName>
        <fullName evidence="5">Iron ABC transporter ATP-binding protein</fullName>
    </submittedName>
</protein>
<dbReference type="GO" id="GO:0016887">
    <property type="term" value="F:ATP hydrolysis activity"/>
    <property type="evidence" value="ECO:0007669"/>
    <property type="project" value="InterPro"/>
</dbReference>
<dbReference type="AlphaFoldDB" id="A0A2V1HUS3"/>
<dbReference type="InterPro" id="IPR003439">
    <property type="entry name" value="ABC_transporter-like_ATP-bd"/>
</dbReference>
<reference evidence="5 6" key="1">
    <citation type="submission" date="2018-05" db="EMBL/GenBank/DDBJ databases">
        <title>Amnibacterium sp. M8JJ-5, whole genome shotgun sequence.</title>
        <authorList>
            <person name="Tuo L."/>
        </authorList>
    </citation>
    <scope>NUCLEOTIDE SEQUENCE [LARGE SCALE GENOMIC DNA]</scope>
    <source>
        <strain evidence="5 6">M8JJ-5</strain>
    </source>
</reference>
<dbReference type="PROSITE" id="PS50893">
    <property type="entry name" value="ABC_TRANSPORTER_2"/>
    <property type="match status" value="1"/>
</dbReference>
<evidence type="ECO:0000256" key="2">
    <source>
        <dbReference type="ARBA" id="ARBA00022741"/>
    </source>
</evidence>
<dbReference type="InterPro" id="IPR017871">
    <property type="entry name" value="ABC_transporter-like_CS"/>
</dbReference>
<dbReference type="PANTHER" id="PTHR42794:SF2">
    <property type="entry name" value="ABC TRANSPORTER ATP-BINDING PROTEIN"/>
    <property type="match status" value="1"/>
</dbReference>
<keyword evidence="2" id="KW-0547">Nucleotide-binding</keyword>
<dbReference type="RefSeq" id="WP_116755785.1">
    <property type="nucleotide sequence ID" value="NZ_JBHUEX010000001.1"/>
</dbReference>
<dbReference type="SMART" id="SM00382">
    <property type="entry name" value="AAA"/>
    <property type="match status" value="1"/>
</dbReference>
<accession>A0A2V1HUS3</accession>
<organism evidence="5 6">
    <name type="scientific">Amnibacterium flavum</name>
    <dbReference type="NCBI Taxonomy" id="2173173"/>
    <lineage>
        <taxon>Bacteria</taxon>
        <taxon>Bacillati</taxon>
        <taxon>Actinomycetota</taxon>
        <taxon>Actinomycetes</taxon>
        <taxon>Micrococcales</taxon>
        <taxon>Microbacteriaceae</taxon>
        <taxon>Amnibacterium</taxon>
    </lineage>
</organism>
<dbReference type="PANTHER" id="PTHR42794">
    <property type="entry name" value="HEMIN IMPORT ATP-BINDING PROTEIN HMUV"/>
    <property type="match status" value="1"/>
</dbReference>
<keyword evidence="1" id="KW-0813">Transport</keyword>
<evidence type="ECO:0000259" key="4">
    <source>
        <dbReference type="PROSITE" id="PS50893"/>
    </source>
</evidence>
<name>A0A2V1HUS3_9MICO</name>
<dbReference type="Pfam" id="PF00005">
    <property type="entry name" value="ABC_tran"/>
    <property type="match status" value="1"/>
</dbReference>
<dbReference type="PROSITE" id="PS00211">
    <property type="entry name" value="ABC_TRANSPORTER_1"/>
    <property type="match status" value="1"/>
</dbReference>